<organism evidence="11 12">
    <name type="scientific">Ignelater luminosus</name>
    <name type="common">Cucubano</name>
    <name type="synonym">Pyrophorus luminosus</name>
    <dbReference type="NCBI Taxonomy" id="2038154"/>
    <lineage>
        <taxon>Eukaryota</taxon>
        <taxon>Metazoa</taxon>
        <taxon>Ecdysozoa</taxon>
        <taxon>Arthropoda</taxon>
        <taxon>Hexapoda</taxon>
        <taxon>Insecta</taxon>
        <taxon>Pterygota</taxon>
        <taxon>Neoptera</taxon>
        <taxon>Endopterygota</taxon>
        <taxon>Coleoptera</taxon>
        <taxon>Polyphaga</taxon>
        <taxon>Elateriformia</taxon>
        <taxon>Elateroidea</taxon>
        <taxon>Elateridae</taxon>
        <taxon>Agrypninae</taxon>
        <taxon>Pyrophorini</taxon>
        <taxon>Ignelater</taxon>
    </lineage>
</organism>
<feature type="active site" description="Nucleophile" evidence="8">
    <location>
        <position position="188"/>
    </location>
</feature>
<dbReference type="EMBL" id="VTPC01007071">
    <property type="protein sequence ID" value="KAF2894368.1"/>
    <property type="molecule type" value="Genomic_DNA"/>
</dbReference>
<dbReference type="FunFam" id="3.40.50.1820:FF:000021">
    <property type="entry name" value="Lipase"/>
    <property type="match status" value="1"/>
</dbReference>
<feature type="domain" description="AB hydrolase-1" evidence="10">
    <location>
        <begin position="92"/>
        <end position="239"/>
    </location>
</feature>
<keyword evidence="12" id="KW-1185">Reference proteome</keyword>
<dbReference type="Gene3D" id="3.40.50.1820">
    <property type="entry name" value="alpha/beta hydrolase"/>
    <property type="match status" value="1"/>
</dbReference>
<sequence length="416" mass="48134">MSLITKTVVVIALFDMIVVADVLENIDVDIEKIFRPGNLAKDLQEDAALPLLDLIRKKGYPSEKHTIHSKQGYILEMHRIPYGKRGPWGNRPAVYLQHGIVSSSADWVLSGPEKSFAYILADAGYDVWLPNVRGNKYSRKHKWLDPMKNAKEFWDFTWHEIAMDDVPTMVDYVREQTRQDKIFYIGHSQGTTVSYVMLSRIPKYNDRFRAVFSLSPVAYMKHVISPFIRVLAMLANFFQMVTGSLNMYEFPPRISPISVTAKWFCSHNIFKQVCIATVFSICGFNYEQLNSTVMAVALYQTPAGASFKQLFHYAQEINSGFFCQWDHGFLRNIIIYKRPTPPKYELKNVKAPVYLYYSNNDWLANITDVERLASELGNLQGKFLCTDKKFSHFDYLYGIDAPRLVYYKLIEVMKKH</sequence>
<feature type="active site" description="Charge relay system" evidence="8">
    <location>
        <position position="392"/>
    </location>
</feature>
<feature type="chain" id="PRO_5035454523" description="Lipase" evidence="9">
    <location>
        <begin position="21"/>
        <end position="416"/>
    </location>
</feature>
<name>A0A8K0CVB2_IGNLU</name>
<feature type="active site" description="Charge relay system" evidence="8">
    <location>
        <position position="361"/>
    </location>
</feature>
<dbReference type="SUPFAM" id="SSF53474">
    <property type="entry name" value="alpha/beta-Hydrolases"/>
    <property type="match status" value="1"/>
</dbReference>
<evidence type="ECO:0000256" key="6">
    <source>
        <dbReference type="ARBA" id="ARBA00023180"/>
    </source>
</evidence>
<dbReference type="AlphaFoldDB" id="A0A8K0CVB2"/>
<dbReference type="GO" id="GO:0016042">
    <property type="term" value="P:lipid catabolic process"/>
    <property type="evidence" value="ECO:0007669"/>
    <property type="project" value="UniProtKB-KW"/>
</dbReference>
<evidence type="ECO:0000256" key="2">
    <source>
        <dbReference type="ARBA" id="ARBA00022729"/>
    </source>
</evidence>
<evidence type="ECO:0000256" key="8">
    <source>
        <dbReference type="PIRSR" id="PIRSR000862-1"/>
    </source>
</evidence>
<protein>
    <recommendedName>
        <fullName evidence="7">Lipase</fullName>
    </recommendedName>
</protein>
<keyword evidence="4 7" id="KW-0442">Lipid degradation</keyword>
<dbReference type="Pfam" id="PF00561">
    <property type="entry name" value="Abhydrolase_1"/>
    <property type="match status" value="1"/>
</dbReference>
<feature type="signal peptide" evidence="9">
    <location>
        <begin position="1"/>
        <end position="20"/>
    </location>
</feature>
<proteinExistence type="inferred from homology"/>
<evidence type="ECO:0000256" key="7">
    <source>
        <dbReference type="PIRNR" id="PIRNR000862"/>
    </source>
</evidence>
<evidence type="ECO:0000313" key="12">
    <source>
        <dbReference type="Proteomes" id="UP000801492"/>
    </source>
</evidence>
<keyword evidence="5" id="KW-0443">Lipid metabolism</keyword>
<evidence type="ECO:0000259" key="10">
    <source>
        <dbReference type="Pfam" id="PF00561"/>
    </source>
</evidence>
<evidence type="ECO:0000256" key="9">
    <source>
        <dbReference type="SAM" id="SignalP"/>
    </source>
</evidence>
<evidence type="ECO:0000256" key="3">
    <source>
        <dbReference type="ARBA" id="ARBA00022801"/>
    </source>
</evidence>
<reference evidence="11" key="1">
    <citation type="submission" date="2019-08" db="EMBL/GenBank/DDBJ databases">
        <title>The genome of the North American firefly Photinus pyralis.</title>
        <authorList>
            <consortium name="Photinus pyralis genome working group"/>
            <person name="Fallon T.R."/>
            <person name="Sander Lower S.E."/>
            <person name="Weng J.-K."/>
        </authorList>
    </citation>
    <scope>NUCLEOTIDE SEQUENCE</scope>
    <source>
        <strain evidence="11">TRF0915ILg1</strain>
        <tissue evidence="11">Whole body</tissue>
    </source>
</reference>
<dbReference type="OrthoDB" id="9974421at2759"/>
<accession>A0A8K0CVB2</accession>
<evidence type="ECO:0000256" key="4">
    <source>
        <dbReference type="ARBA" id="ARBA00022963"/>
    </source>
</evidence>
<comment type="similarity">
    <text evidence="1 7">Belongs to the AB hydrolase superfamily. Lipase family.</text>
</comment>
<dbReference type="InterPro" id="IPR000073">
    <property type="entry name" value="AB_hydrolase_1"/>
</dbReference>
<comment type="caution">
    <text evidence="11">The sequence shown here is derived from an EMBL/GenBank/DDBJ whole genome shotgun (WGS) entry which is preliminary data.</text>
</comment>
<keyword evidence="3 7" id="KW-0378">Hydrolase</keyword>
<evidence type="ECO:0000313" key="11">
    <source>
        <dbReference type="EMBL" id="KAF2894368.1"/>
    </source>
</evidence>
<dbReference type="InterPro" id="IPR025483">
    <property type="entry name" value="Lipase_euk"/>
</dbReference>
<keyword evidence="2 9" id="KW-0732">Signal</keyword>
<gene>
    <name evidence="11" type="ORF">ILUMI_11805</name>
</gene>
<keyword evidence="6" id="KW-0325">Glycoprotein</keyword>
<dbReference type="PANTHER" id="PTHR11005">
    <property type="entry name" value="LYSOSOMAL ACID LIPASE-RELATED"/>
    <property type="match status" value="1"/>
</dbReference>
<evidence type="ECO:0000256" key="5">
    <source>
        <dbReference type="ARBA" id="ARBA00023098"/>
    </source>
</evidence>
<dbReference type="PIRSF" id="PIRSF000862">
    <property type="entry name" value="Steryl_ester_lip"/>
    <property type="match status" value="1"/>
</dbReference>
<dbReference type="InterPro" id="IPR029058">
    <property type="entry name" value="AB_hydrolase_fold"/>
</dbReference>
<evidence type="ECO:0000256" key="1">
    <source>
        <dbReference type="ARBA" id="ARBA00010701"/>
    </source>
</evidence>
<dbReference type="GO" id="GO:0016788">
    <property type="term" value="F:hydrolase activity, acting on ester bonds"/>
    <property type="evidence" value="ECO:0007669"/>
    <property type="project" value="InterPro"/>
</dbReference>
<dbReference type="Proteomes" id="UP000801492">
    <property type="component" value="Unassembled WGS sequence"/>
</dbReference>